<name>A0A162ADR0_DAUCS</name>
<dbReference type="GO" id="GO:0010333">
    <property type="term" value="F:terpene synthase activity"/>
    <property type="evidence" value="ECO:0007669"/>
    <property type="project" value="InterPro"/>
</dbReference>
<dbReference type="GO" id="GO:0016114">
    <property type="term" value="P:terpenoid biosynthetic process"/>
    <property type="evidence" value="ECO:0007669"/>
    <property type="project" value="InterPro"/>
</dbReference>
<dbReference type="SUPFAM" id="SSF48576">
    <property type="entry name" value="Terpenoid synthases"/>
    <property type="match status" value="1"/>
</dbReference>
<accession>A0A162ADR0</accession>
<dbReference type="EMBL" id="LNRQ01000004">
    <property type="protein sequence ID" value="KZM99340.1"/>
    <property type="molecule type" value="Genomic_DNA"/>
</dbReference>
<keyword evidence="2" id="KW-0479">Metal-binding</keyword>
<dbReference type="Gramene" id="KZM99340">
    <property type="protein sequence ID" value="KZM99340"/>
    <property type="gene ID" value="DCAR_013298"/>
</dbReference>
<protein>
    <submittedName>
        <fullName evidence="5">Terpene synthase like-10</fullName>
    </submittedName>
</protein>
<evidence type="ECO:0000256" key="2">
    <source>
        <dbReference type="ARBA" id="ARBA00022723"/>
    </source>
</evidence>
<comment type="cofactor">
    <cofactor evidence="1">
        <name>Mg(2+)</name>
        <dbReference type="ChEBI" id="CHEBI:18420"/>
    </cofactor>
</comment>
<gene>
    <name evidence="5" type="ORF">DCAR_013298</name>
</gene>
<dbReference type="AlphaFoldDB" id="A0A162ADR0"/>
<evidence type="ECO:0000313" key="5">
    <source>
        <dbReference type="EMBL" id="KZM99340.1"/>
    </source>
</evidence>
<dbReference type="InterPro" id="IPR050148">
    <property type="entry name" value="Terpene_synthase-like"/>
</dbReference>
<dbReference type="InterPro" id="IPR005630">
    <property type="entry name" value="Terpene_synthase_metal-bd"/>
</dbReference>
<comment type="caution">
    <text evidence="5">The sequence shown here is derived from an EMBL/GenBank/DDBJ whole genome shotgun (WGS) entry which is preliminary data.</text>
</comment>
<dbReference type="GO" id="GO:0000287">
    <property type="term" value="F:magnesium ion binding"/>
    <property type="evidence" value="ECO:0007669"/>
    <property type="project" value="InterPro"/>
</dbReference>
<dbReference type="Gene3D" id="1.10.600.10">
    <property type="entry name" value="Farnesyl Diphosphate Synthase"/>
    <property type="match status" value="2"/>
</dbReference>
<dbReference type="STRING" id="79200.A0A162ADR0"/>
<proteinExistence type="predicted"/>
<reference evidence="5" key="1">
    <citation type="journal article" date="2016" name="Nat. Genet.">
        <title>A high-quality carrot genome assembly provides new insights into carotenoid accumulation and asterid genome evolution.</title>
        <authorList>
            <person name="Iorizzo M."/>
            <person name="Ellison S."/>
            <person name="Senalik D."/>
            <person name="Zeng P."/>
            <person name="Satapoomin P."/>
            <person name="Huang J."/>
            <person name="Bowman M."/>
            <person name="Iovene M."/>
            <person name="Sanseverino W."/>
            <person name="Cavagnaro P."/>
            <person name="Yildiz M."/>
            <person name="Macko-Podgorni A."/>
            <person name="Moranska E."/>
            <person name="Grzebelus E."/>
            <person name="Grzebelus D."/>
            <person name="Ashrafi H."/>
            <person name="Zheng Z."/>
            <person name="Cheng S."/>
            <person name="Spooner D."/>
            <person name="Van Deynze A."/>
            <person name="Simon P."/>
        </authorList>
    </citation>
    <scope>NUCLEOTIDE SEQUENCE [LARGE SCALE GENOMIC DNA]</scope>
    <source>
        <tissue evidence="5">Leaf</tissue>
    </source>
</reference>
<dbReference type="Pfam" id="PF03936">
    <property type="entry name" value="Terpene_synth_C"/>
    <property type="match status" value="2"/>
</dbReference>
<dbReference type="PANTHER" id="PTHR31225">
    <property type="entry name" value="OS04G0344100 PROTEIN-RELATED"/>
    <property type="match status" value="1"/>
</dbReference>
<dbReference type="InterPro" id="IPR008949">
    <property type="entry name" value="Isoprenoid_synthase_dom_sf"/>
</dbReference>
<dbReference type="OMA" id="IHNTSIR"/>
<evidence type="ECO:0000256" key="3">
    <source>
        <dbReference type="ARBA" id="ARBA00022842"/>
    </source>
</evidence>
<keyword evidence="3" id="KW-0460">Magnesium</keyword>
<feature type="domain" description="Terpene synthase metal-binding" evidence="4">
    <location>
        <begin position="224"/>
        <end position="309"/>
    </location>
</feature>
<feature type="domain" description="Terpene synthase metal-binding" evidence="4">
    <location>
        <begin position="117"/>
        <end position="222"/>
    </location>
</feature>
<evidence type="ECO:0000256" key="1">
    <source>
        <dbReference type="ARBA" id="ARBA00001946"/>
    </source>
</evidence>
<organism evidence="5">
    <name type="scientific">Daucus carota subsp. sativus</name>
    <name type="common">Carrot</name>
    <dbReference type="NCBI Taxonomy" id="79200"/>
    <lineage>
        <taxon>Eukaryota</taxon>
        <taxon>Viridiplantae</taxon>
        <taxon>Streptophyta</taxon>
        <taxon>Embryophyta</taxon>
        <taxon>Tracheophyta</taxon>
        <taxon>Spermatophyta</taxon>
        <taxon>Magnoliopsida</taxon>
        <taxon>eudicotyledons</taxon>
        <taxon>Gunneridae</taxon>
        <taxon>Pentapetalae</taxon>
        <taxon>asterids</taxon>
        <taxon>campanulids</taxon>
        <taxon>Apiales</taxon>
        <taxon>Apiaceae</taxon>
        <taxon>Apioideae</taxon>
        <taxon>Scandiceae</taxon>
        <taxon>Daucinae</taxon>
        <taxon>Daucus</taxon>
        <taxon>Daucus sect. Daucus</taxon>
    </lineage>
</organism>
<evidence type="ECO:0000259" key="4">
    <source>
        <dbReference type="Pfam" id="PF03936"/>
    </source>
</evidence>
<sequence>MVLVSTVSVGMSFSATRFMVKPAASFTLLKPPSTKAIHNTSIRSTSNDAALVSRGDACVDGKSIVRRSGNYPPPIWDDDFVQSLASDFKMTTDIGTSLTGKCRGFQWIFERIRWWKSIQWAEKLSFARARLVECFYWSLGSNFEPEFQYARSVLTPVNAFITTIDDIYDVYGTLEELELLTKLTKSWDAAELDQLPDFMKICFTDLYNKINEVANVFQREHGAVLLTHLYFVKPNSVKHEDLQCLMACPNILRHSATILRLADDMATSSHEMERGDNPKSIQCYMNDKGVSEDEAREHIKYLITETWKKLNEESAESPMSKPFIENCLNLAKIASCVYLYGDGHGAPGSRDKDRLLFLFVHPIPLDL</sequence>
<dbReference type="PANTHER" id="PTHR31225:SF252">
    <property type="entry name" value="TERPENE SYNTHASE 12-RELATED"/>
    <property type="match status" value="1"/>
</dbReference>